<evidence type="ECO:0000259" key="1">
    <source>
        <dbReference type="Pfam" id="PF00144"/>
    </source>
</evidence>
<feature type="domain" description="Beta-lactamase-related" evidence="1">
    <location>
        <begin position="10"/>
        <end position="74"/>
    </location>
</feature>
<name>X1EX63_9ZZZZ</name>
<evidence type="ECO:0000313" key="2">
    <source>
        <dbReference type="EMBL" id="GAH37162.1"/>
    </source>
</evidence>
<dbReference type="SUPFAM" id="SSF56601">
    <property type="entry name" value="beta-lactamase/transpeptidase-like"/>
    <property type="match status" value="1"/>
</dbReference>
<dbReference type="InterPro" id="IPR012338">
    <property type="entry name" value="Beta-lactam/transpept-like"/>
</dbReference>
<sequence>MTDFNEKELEGLFQTLVDADKFSGVVLVAKEDEIIFEKAYGYACKNFEVPNQLDTKFNIGSLNKVITKIAILQL</sequence>
<proteinExistence type="predicted"/>
<feature type="non-terminal residue" evidence="2">
    <location>
        <position position="74"/>
    </location>
</feature>
<dbReference type="Gene3D" id="3.40.710.10">
    <property type="entry name" value="DD-peptidase/beta-lactamase superfamily"/>
    <property type="match status" value="1"/>
</dbReference>
<organism evidence="2">
    <name type="scientific">marine sediment metagenome</name>
    <dbReference type="NCBI Taxonomy" id="412755"/>
    <lineage>
        <taxon>unclassified sequences</taxon>
        <taxon>metagenomes</taxon>
        <taxon>ecological metagenomes</taxon>
    </lineage>
</organism>
<protein>
    <recommendedName>
        <fullName evidence="1">Beta-lactamase-related domain-containing protein</fullName>
    </recommendedName>
</protein>
<dbReference type="EMBL" id="BARU01006808">
    <property type="protein sequence ID" value="GAH37162.1"/>
    <property type="molecule type" value="Genomic_DNA"/>
</dbReference>
<dbReference type="AlphaFoldDB" id="X1EX63"/>
<dbReference type="Pfam" id="PF00144">
    <property type="entry name" value="Beta-lactamase"/>
    <property type="match status" value="1"/>
</dbReference>
<dbReference type="InterPro" id="IPR001466">
    <property type="entry name" value="Beta-lactam-related"/>
</dbReference>
<reference evidence="2" key="1">
    <citation type="journal article" date="2014" name="Front. Microbiol.">
        <title>High frequency of phylogenetically diverse reductive dehalogenase-homologous genes in deep subseafloor sedimentary metagenomes.</title>
        <authorList>
            <person name="Kawai M."/>
            <person name="Futagami T."/>
            <person name="Toyoda A."/>
            <person name="Takaki Y."/>
            <person name="Nishi S."/>
            <person name="Hori S."/>
            <person name="Arai W."/>
            <person name="Tsubouchi T."/>
            <person name="Morono Y."/>
            <person name="Uchiyama I."/>
            <person name="Ito T."/>
            <person name="Fujiyama A."/>
            <person name="Inagaki F."/>
            <person name="Takami H."/>
        </authorList>
    </citation>
    <scope>NUCLEOTIDE SEQUENCE</scope>
    <source>
        <strain evidence="2">Expedition CK06-06</strain>
    </source>
</reference>
<accession>X1EX63</accession>
<comment type="caution">
    <text evidence="2">The sequence shown here is derived from an EMBL/GenBank/DDBJ whole genome shotgun (WGS) entry which is preliminary data.</text>
</comment>
<gene>
    <name evidence="2" type="ORF">S03H2_13405</name>
</gene>